<protein>
    <submittedName>
        <fullName evidence="1">Uncharacterized protein</fullName>
    </submittedName>
</protein>
<accession>A0A2H3CC06</accession>
<organism evidence="1 2">
    <name type="scientific">Armillaria solidipes</name>
    <dbReference type="NCBI Taxonomy" id="1076256"/>
    <lineage>
        <taxon>Eukaryota</taxon>
        <taxon>Fungi</taxon>
        <taxon>Dikarya</taxon>
        <taxon>Basidiomycota</taxon>
        <taxon>Agaricomycotina</taxon>
        <taxon>Agaricomycetes</taxon>
        <taxon>Agaricomycetidae</taxon>
        <taxon>Agaricales</taxon>
        <taxon>Marasmiineae</taxon>
        <taxon>Physalacriaceae</taxon>
        <taxon>Armillaria</taxon>
    </lineage>
</organism>
<evidence type="ECO:0000313" key="1">
    <source>
        <dbReference type="EMBL" id="PBK74297.1"/>
    </source>
</evidence>
<sequence length="272" mass="30678">MCTLRLYCFRTSSCTVHALLAASESLTLLVEVSKCNFCDHGTTFSVLRLLLFPSSWRSASSGLDVNVMRHLLKAEDTEILPSMLVREIPRSVNHSIQSHQLHILPAFNVPQSVFTPRDVRYRAIGTVRAFVATAHGLPCYKEPIVSPDDVVGSLVRLLLTTNIFTPTSHDPYVFGFLFSLSTHEKFLGHHLSEPYSSRLRIMIPSPPSWVLCKKTKACRFSGLRHNRSQCIHIHSQFTRAYQNHIKYNLSNTVATCGWFFVLSSVCNETGPR</sequence>
<dbReference type="Proteomes" id="UP000218334">
    <property type="component" value="Unassembled WGS sequence"/>
</dbReference>
<evidence type="ECO:0000313" key="2">
    <source>
        <dbReference type="Proteomes" id="UP000218334"/>
    </source>
</evidence>
<proteinExistence type="predicted"/>
<keyword evidence="2" id="KW-1185">Reference proteome</keyword>
<reference evidence="2" key="1">
    <citation type="journal article" date="2017" name="Nat. Ecol. Evol.">
        <title>Genome expansion and lineage-specific genetic innovations in the forest pathogenic fungi Armillaria.</title>
        <authorList>
            <person name="Sipos G."/>
            <person name="Prasanna A.N."/>
            <person name="Walter M.C."/>
            <person name="O'Connor E."/>
            <person name="Balint B."/>
            <person name="Krizsan K."/>
            <person name="Kiss B."/>
            <person name="Hess J."/>
            <person name="Varga T."/>
            <person name="Slot J."/>
            <person name="Riley R."/>
            <person name="Boka B."/>
            <person name="Rigling D."/>
            <person name="Barry K."/>
            <person name="Lee J."/>
            <person name="Mihaltcheva S."/>
            <person name="LaButti K."/>
            <person name="Lipzen A."/>
            <person name="Waldron R."/>
            <person name="Moloney N.M."/>
            <person name="Sperisen C."/>
            <person name="Kredics L."/>
            <person name="Vagvoelgyi C."/>
            <person name="Patrignani A."/>
            <person name="Fitzpatrick D."/>
            <person name="Nagy I."/>
            <person name="Doyle S."/>
            <person name="Anderson J.B."/>
            <person name="Grigoriev I.V."/>
            <person name="Gueldener U."/>
            <person name="Muensterkoetter M."/>
            <person name="Nagy L.G."/>
        </authorList>
    </citation>
    <scope>NUCLEOTIDE SEQUENCE [LARGE SCALE GENOMIC DNA]</scope>
    <source>
        <strain evidence="2">28-4</strain>
    </source>
</reference>
<dbReference type="AlphaFoldDB" id="A0A2H3CC06"/>
<gene>
    <name evidence="1" type="ORF">ARMSODRAFT_583066</name>
</gene>
<name>A0A2H3CC06_9AGAR</name>
<dbReference type="EMBL" id="KZ293419">
    <property type="protein sequence ID" value="PBK74297.1"/>
    <property type="molecule type" value="Genomic_DNA"/>
</dbReference>